<dbReference type="EMBL" id="MCGO01000091">
    <property type="protein sequence ID" value="ORY28901.1"/>
    <property type="molecule type" value="Genomic_DNA"/>
</dbReference>
<dbReference type="AlphaFoldDB" id="A0A1Y2B252"/>
<dbReference type="OrthoDB" id="244190at2759"/>
<comment type="subcellular location">
    <subcellularLocation>
        <location evidence="1">Membrane</location>
        <topology evidence="1">Single-pass membrane protein</topology>
    </subcellularLocation>
</comment>
<keyword evidence="5 6" id="KW-0472">Membrane</keyword>
<feature type="non-terminal residue" evidence="8">
    <location>
        <position position="1"/>
    </location>
</feature>
<dbReference type="Proteomes" id="UP000193642">
    <property type="component" value="Unassembled WGS sequence"/>
</dbReference>
<evidence type="ECO:0000256" key="6">
    <source>
        <dbReference type="SAM" id="Phobius"/>
    </source>
</evidence>
<dbReference type="SUPFAM" id="SSF58038">
    <property type="entry name" value="SNARE fusion complex"/>
    <property type="match status" value="1"/>
</dbReference>
<sequence>LTDQDAHLDALSSAILRQKQIGLQIGDELDLHVDLLQQTDAAVERTQNRLGTVNNRVGDVIASNKTDHRANLCIIVLVLILVLIVFS</sequence>
<evidence type="ECO:0000313" key="9">
    <source>
        <dbReference type="Proteomes" id="UP000193642"/>
    </source>
</evidence>
<organism evidence="8 9">
    <name type="scientific">Rhizoclosmatium globosum</name>
    <dbReference type="NCBI Taxonomy" id="329046"/>
    <lineage>
        <taxon>Eukaryota</taxon>
        <taxon>Fungi</taxon>
        <taxon>Fungi incertae sedis</taxon>
        <taxon>Chytridiomycota</taxon>
        <taxon>Chytridiomycota incertae sedis</taxon>
        <taxon>Chytridiomycetes</taxon>
        <taxon>Chytridiales</taxon>
        <taxon>Chytriomycetaceae</taxon>
        <taxon>Rhizoclosmatium</taxon>
    </lineage>
</organism>
<name>A0A1Y2B252_9FUNG</name>
<keyword evidence="9" id="KW-1185">Reference proteome</keyword>
<dbReference type="GO" id="GO:0005737">
    <property type="term" value="C:cytoplasm"/>
    <property type="evidence" value="ECO:0007669"/>
    <property type="project" value="UniProtKB-ARBA"/>
</dbReference>
<evidence type="ECO:0000259" key="7">
    <source>
        <dbReference type="PROSITE" id="PS50192"/>
    </source>
</evidence>
<evidence type="ECO:0000256" key="2">
    <source>
        <dbReference type="ARBA" id="ARBA00022448"/>
    </source>
</evidence>
<evidence type="ECO:0000256" key="1">
    <source>
        <dbReference type="ARBA" id="ARBA00004167"/>
    </source>
</evidence>
<reference evidence="8 9" key="1">
    <citation type="submission" date="2016-07" db="EMBL/GenBank/DDBJ databases">
        <title>Pervasive Adenine N6-methylation of Active Genes in Fungi.</title>
        <authorList>
            <consortium name="DOE Joint Genome Institute"/>
            <person name="Mondo S.J."/>
            <person name="Dannebaum R.O."/>
            <person name="Kuo R.C."/>
            <person name="Labutti K."/>
            <person name="Haridas S."/>
            <person name="Kuo A."/>
            <person name="Salamov A."/>
            <person name="Ahrendt S.R."/>
            <person name="Lipzen A."/>
            <person name="Sullivan W."/>
            <person name="Andreopoulos W.B."/>
            <person name="Clum A."/>
            <person name="Lindquist E."/>
            <person name="Daum C."/>
            <person name="Ramamoorthy G.K."/>
            <person name="Gryganskyi A."/>
            <person name="Culley D."/>
            <person name="Magnuson J.K."/>
            <person name="James T.Y."/>
            <person name="O'Malley M.A."/>
            <person name="Stajich J.E."/>
            <person name="Spatafora J.W."/>
            <person name="Visel A."/>
            <person name="Grigoriev I.V."/>
        </authorList>
    </citation>
    <scope>NUCLEOTIDE SEQUENCE [LARGE SCALE GENOMIC DNA]</scope>
    <source>
        <strain evidence="8 9">JEL800</strain>
    </source>
</reference>
<feature type="domain" description="T-SNARE coiled-coil homology" evidence="7">
    <location>
        <begin position="1"/>
        <end position="60"/>
    </location>
</feature>
<dbReference type="GO" id="GO:0012505">
    <property type="term" value="C:endomembrane system"/>
    <property type="evidence" value="ECO:0007669"/>
    <property type="project" value="UniProtKB-ARBA"/>
</dbReference>
<accession>A0A1Y2B252</accession>
<dbReference type="PROSITE" id="PS50192">
    <property type="entry name" value="T_SNARE"/>
    <property type="match status" value="1"/>
</dbReference>
<dbReference type="Gene3D" id="1.20.5.110">
    <property type="match status" value="1"/>
</dbReference>
<dbReference type="PANTHER" id="PTHR12791">
    <property type="entry name" value="GOLGI SNARE BET1-RELATED"/>
    <property type="match status" value="1"/>
</dbReference>
<comment type="caution">
    <text evidence="8">The sequence shown here is derived from an EMBL/GenBank/DDBJ whole genome shotgun (WGS) entry which is preliminary data.</text>
</comment>
<evidence type="ECO:0000313" key="8">
    <source>
        <dbReference type="EMBL" id="ORY28901.1"/>
    </source>
</evidence>
<dbReference type="CDD" id="cd15859">
    <property type="entry name" value="SNARE_SYN8"/>
    <property type="match status" value="1"/>
</dbReference>
<proteinExistence type="predicted"/>
<evidence type="ECO:0000256" key="3">
    <source>
        <dbReference type="ARBA" id="ARBA00022692"/>
    </source>
</evidence>
<keyword evidence="4 6" id="KW-1133">Transmembrane helix</keyword>
<feature type="transmembrane region" description="Helical" evidence="6">
    <location>
        <begin position="70"/>
        <end position="86"/>
    </location>
</feature>
<protein>
    <recommendedName>
        <fullName evidence="7">t-SNARE coiled-coil homology domain-containing protein</fullName>
    </recommendedName>
</protein>
<dbReference type="GO" id="GO:0016020">
    <property type="term" value="C:membrane"/>
    <property type="evidence" value="ECO:0007669"/>
    <property type="project" value="UniProtKB-SubCell"/>
</dbReference>
<keyword evidence="2" id="KW-0813">Transport</keyword>
<evidence type="ECO:0000256" key="5">
    <source>
        <dbReference type="ARBA" id="ARBA00023136"/>
    </source>
</evidence>
<keyword evidence="3 6" id="KW-0812">Transmembrane</keyword>
<dbReference type="STRING" id="329046.A0A1Y2B252"/>
<evidence type="ECO:0000256" key="4">
    <source>
        <dbReference type="ARBA" id="ARBA00022989"/>
    </source>
</evidence>
<gene>
    <name evidence="8" type="ORF">BCR33DRAFT_666808</name>
</gene>
<dbReference type="InterPro" id="IPR000727">
    <property type="entry name" value="T_SNARE_dom"/>
</dbReference>